<name>D8P3K3_RALSL</name>
<dbReference type="AlphaFoldDB" id="D8P3K3"/>
<organism evidence="1">
    <name type="scientific">Ralstonia solanacearum CFBP2957</name>
    <dbReference type="NCBI Taxonomy" id="859656"/>
    <lineage>
        <taxon>Bacteria</taxon>
        <taxon>Pseudomonadati</taxon>
        <taxon>Pseudomonadota</taxon>
        <taxon>Betaproteobacteria</taxon>
        <taxon>Burkholderiales</taxon>
        <taxon>Burkholderiaceae</taxon>
        <taxon>Ralstonia</taxon>
        <taxon>Ralstonia solanacearum species complex</taxon>
    </lineage>
</organism>
<gene>
    <name evidence="1" type="ORF">RCFBP_mp20060</name>
</gene>
<accession>D8P3K3</accession>
<keyword evidence="1" id="KW-0614">Plasmid</keyword>
<geneLocation type="plasmid" evidence="1">
    <name>RCFBPv3_mp</name>
</geneLocation>
<protein>
    <submittedName>
        <fullName evidence="1">Uncharacterized protein</fullName>
    </submittedName>
</protein>
<sequence length="93" mass="10516">MRAPEYLPLSNDANVVLQTGPLRSSEHDAFDLRATALRSRSSGLLAARTNLSIRSAVCARDRPSRYRFDRCGLWTGLFRRVLHQKKPSNPVLH</sequence>
<reference evidence="1" key="1">
    <citation type="journal article" date="2010" name="BMC Genomics">
        <title>Genomes of three tomato pathogens within the Ralstonia solanacearum species complex reveal significant evolutionary divergence.</title>
        <authorList>
            <person name="Remenant B."/>
            <person name="Coupat-Goutaland B."/>
            <person name="Guidot A."/>
            <person name="Cellier G."/>
            <person name="Wicker E."/>
            <person name="Allen C."/>
            <person name="Fegan M."/>
            <person name="Pruvost O."/>
            <person name="Elbaz M."/>
            <person name="Calteau A."/>
            <person name="Salvignol G."/>
            <person name="Mornico D."/>
            <person name="Mangenot S."/>
            <person name="Barbe V."/>
            <person name="Medigue C."/>
            <person name="Prior P."/>
        </authorList>
    </citation>
    <scope>NUCLEOTIDE SEQUENCE [LARGE SCALE GENOMIC DNA]</scope>
    <source>
        <strain evidence="1">CFBP2957</strain>
        <plasmid evidence="1">RCFBPv3_mp</plasmid>
    </source>
</reference>
<proteinExistence type="predicted"/>
<dbReference type="EMBL" id="FP885907">
    <property type="protein sequence ID" value="CBJ53489.1"/>
    <property type="molecule type" value="Genomic_DNA"/>
</dbReference>
<reference evidence="1" key="2">
    <citation type="submission" date="2010-02" db="EMBL/GenBank/DDBJ databases">
        <authorList>
            <person name="Genoscope - CEA"/>
        </authorList>
    </citation>
    <scope>NUCLEOTIDE SEQUENCE</scope>
    <source>
        <strain evidence="1">CFBP2957</strain>
        <plasmid evidence="1">RCFBPv3_mp</plasmid>
    </source>
</reference>
<evidence type="ECO:0000313" key="1">
    <source>
        <dbReference type="EMBL" id="CBJ53489.1"/>
    </source>
</evidence>